<evidence type="ECO:0000259" key="4">
    <source>
        <dbReference type="PROSITE" id="PS51272"/>
    </source>
</evidence>
<evidence type="ECO:0000313" key="5">
    <source>
        <dbReference type="EMBL" id="ALP94809.1"/>
    </source>
</evidence>
<organism evidence="5 6">
    <name type="scientific">Intestinimonas butyriciproducens</name>
    <dbReference type="NCBI Taxonomy" id="1297617"/>
    <lineage>
        <taxon>Bacteria</taxon>
        <taxon>Bacillati</taxon>
        <taxon>Bacillota</taxon>
        <taxon>Clostridia</taxon>
        <taxon>Eubacteriales</taxon>
        <taxon>Intestinimonas</taxon>
    </lineage>
</organism>
<dbReference type="EMBL" id="CP011307">
    <property type="protein sequence ID" value="ALP94809.1"/>
    <property type="molecule type" value="Genomic_DNA"/>
</dbReference>
<feature type="domain" description="SLH" evidence="4">
    <location>
        <begin position="1966"/>
        <end position="2029"/>
    </location>
</feature>
<dbReference type="SUPFAM" id="SSF53187">
    <property type="entry name" value="Zn-dependent exopeptidases"/>
    <property type="match status" value="2"/>
</dbReference>
<keyword evidence="6" id="KW-1185">Reference proteome</keyword>
<dbReference type="Pfam" id="PF04389">
    <property type="entry name" value="Peptidase_M28"/>
    <property type="match status" value="1"/>
</dbReference>
<name>A0A0S2W669_9FIRM</name>
<feature type="chain" id="PRO_5006606361" description="SLH domain-containing protein" evidence="3">
    <location>
        <begin position="32"/>
        <end position="2087"/>
    </location>
</feature>
<proteinExistence type="predicted"/>
<dbReference type="InterPro" id="IPR001119">
    <property type="entry name" value="SLH_dom"/>
</dbReference>
<gene>
    <name evidence="5" type="ORF">IB211_02418</name>
</gene>
<reference evidence="6" key="2">
    <citation type="submission" date="2015-04" db="EMBL/GenBank/DDBJ databases">
        <title>A butyrogenic pathway from the amino acid lysine in a human gut commensal.</title>
        <authorList>
            <person name="de Vos W.M."/>
            <person name="Bui N.T.P."/>
            <person name="Plugge C.M."/>
            <person name="Ritari J."/>
        </authorList>
    </citation>
    <scope>NUCLEOTIDE SEQUENCE [LARGE SCALE GENOMIC DNA]</scope>
    <source>
        <strain evidence="6">AF211</strain>
    </source>
</reference>
<evidence type="ECO:0000256" key="2">
    <source>
        <dbReference type="SAM" id="MobiDB-lite"/>
    </source>
</evidence>
<evidence type="ECO:0000256" key="3">
    <source>
        <dbReference type="SAM" id="SignalP"/>
    </source>
</evidence>
<feature type="region of interest" description="Disordered" evidence="2">
    <location>
        <begin position="1806"/>
        <end position="1848"/>
    </location>
</feature>
<dbReference type="eggNOG" id="COG2866">
    <property type="taxonomic scope" value="Bacteria"/>
</dbReference>
<evidence type="ECO:0000256" key="1">
    <source>
        <dbReference type="ARBA" id="ARBA00022737"/>
    </source>
</evidence>
<feature type="domain" description="SLH" evidence="4">
    <location>
        <begin position="2032"/>
        <end position="2087"/>
    </location>
</feature>
<keyword evidence="1" id="KW-0677">Repeat</keyword>
<dbReference type="STRING" id="1297617.IB211_02418"/>
<keyword evidence="3" id="KW-0732">Signal</keyword>
<dbReference type="PANTHER" id="PTHR43308">
    <property type="entry name" value="OUTER MEMBRANE PROTEIN ALPHA-RELATED"/>
    <property type="match status" value="1"/>
</dbReference>
<dbReference type="InterPro" id="IPR051465">
    <property type="entry name" value="Cell_Envelope_Struct_Comp"/>
</dbReference>
<protein>
    <recommendedName>
        <fullName evidence="4">SLH domain-containing protein</fullName>
    </recommendedName>
</protein>
<dbReference type="eggNOG" id="COG2234">
    <property type="taxonomic scope" value="Bacteria"/>
</dbReference>
<dbReference type="PROSITE" id="PS51272">
    <property type="entry name" value="SLH"/>
    <property type="match status" value="3"/>
</dbReference>
<feature type="signal peptide" evidence="3">
    <location>
        <begin position="1"/>
        <end position="31"/>
    </location>
</feature>
<dbReference type="Pfam" id="PF00395">
    <property type="entry name" value="SLH"/>
    <property type="match status" value="3"/>
</dbReference>
<accession>A0A0S2W669</accession>
<evidence type="ECO:0000313" key="6">
    <source>
        <dbReference type="Proteomes" id="UP000064844"/>
    </source>
</evidence>
<sequence length="2087" mass="228844">MKQRKKRLNKVLSMLLTLSMLLSMLVIPAAAADPISDYPDDLDAIVELLSGADGVDGESAFDYLGTVFLGWRTTGGPWQNYVINDFVGQTMVDAGYVDKGDSTVTVDKDGNRTVENDWTHDYGGDYFWVQHDDSTSLVWAPEYARMEITSITKGGQELDDTDPLYALRDVVNVESYAFDPTSEIYQAHYNDVYSLGATPGDTDDFVKKMSGWINEKDSGGTRVNVFPYGEDPGDPRGPEAHLNERAHLATNAGFNVTENELEAIRENPGDVRNLVAGKTGEVVYVGNVSKYTGDTSELAGKILLCDSSNRTNFDFAQKVGAVSVMTTAALSNFSNPIESEDWYGPEGAAADWYDEWYDGKNEWYTDSARFAGGRGADANKKAMDAGKPIVEWNISPDQYNALRTLMDKGYTVEMNVATVGEMYEMSGDHEGAQGQLTAIAEIKGSNPDLRHERVVLAAHVQEPGCDDNATGVALNLELAVKMKQLIDDGKIARPERTIVFMWGDEMSFSRLYLNAHPDEVDDIICCIDLDMVGEDPAKTGGPMRIEKAPDPSAYYNYTLDNIPEDPLYYNPTRSDEDGNFVRLPDSHTLWGAGDPGDYDLGGIFINDLYMASAQSTRTVVADTLGYDFQVDVCPYEGGSDHSRFLERGVPAVLTWHFTDYVYHTTVDTLYMASADELESVGITSLSAGYFAANPTQYTNEMLEILVDAAADRFASEAKENTEAHKAWADATKSSVDDAYALEVEVLKAWGDWYREAIASCTRYFSSSAELAAPHLAEIDKIETLALANAKAVFYGAGLAVNDSLLSLTEKDQAFVAALTVDAADLGATAPEEWAKTLSLSLTREKSEQDPELFPYCYTGDKLENWQTWGSNGSDGEKLFTIEPVEVIASGDKVTAVLRFTADHAFFKTSRSDGINTSSNRTAWMSIIGMYQFSVQSGEDTLATTDLMVNIYDDYTRYDDTREKLAAIQKAAEANGRYMTVVENGKSEGGRDVYYAVFSDSKDSVDAFQAMNEIAETDPASLQTKIKDGTLEYRVPFMINNVHTDECPGVDGQLSFLYALATQDSIDYRTLTGFLDESVDIHELFAEDVVDLGITGLGSQKFTVDENGRIRNNTGVNDASELYTIGDKSLDVDEVLDNIIFIVQPTENPDGRAFNERRNANGYDLNRDASNQTQAETRNLAAMINDWNPVVFAELHGFMTQFLVEPCTPPHEPNMEYDLLVKNFMLGAEAYGTAALGTISNEFEDTKFWSYYTPLRDDYDPKTTTWSAWDDLCTNYGPSYAMLNCGTMGYTIETPYNNQASSKLFEYGMYGLVDYVMENKDDIYSNQLEFFRRGINNEDHREDMESWYVDISNKVLESDTWRVPYAGNDNYFPEYYVLPVDAASQRDIANAYEMGEFLLHNGVKVSKLTEDTKVGDVTYKAGSLIVDMYQAKRNYANAVLWEGADASASGFPDLYSESVSNFPEMRGFDCIAIDTVGAFSGKLEELTEVTGKTEFTGSTSRAVIISNNGNEAVRAINAMLDDGISVGLVTEGDYKGDFVVSYKDFALYRDEFILSATGVSDMPVAYEISQPTLYLVGQYDSFSNYKVTTGYYAEWFKDGYGFYDYRNVRSNQRYNEDVFAYVKQLGFKVTDDPAEADVIVGSSALNQGERGEATVAAVKAGTPYIASGSSPLSYIKNNLLTDLTTSSLGMEALHQVEYPNDSLTTASYAADGDNVIYTVNCAVVTTLPEGAEVLIKAIDEDSFIAGCCLNDDGTPIDGFVEAFAIERDGMDITVFANSINNRTHQQDDYRFVTNTVYSKMLSDSRMSIPSTGGSSGGSSSSSSSSVDISAGKGGSVTTSPKSPVKGDKVTVTVKPDSGFELDTITITDKSGKAISFINNGDGTYTYTQPDGTVTIKTTFKATTTPDESGADKFTDISGHWAQDAIRYVVDRGLMNGVSDTAFSPNSTLTRSMLVTILHRLEGTPAASGNSFADVASGTWYTDAVSWAAANGIVTGYSDTQFGPDDSITREQLAAILYRYAAYKGMDTSATADLANFPDSGSVSTWAGDSVKWAVSFGLISGKDDGRLDPLGTATRAEVATILMRFLSR</sequence>
<dbReference type="Pfam" id="PF18998">
    <property type="entry name" value="Flg_new_2"/>
    <property type="match status" value="1"/>
</dbReference>
<dbReference type="Gene3D" id="3.40.630.10">
    <property type="entry name" value="Zn peptidases"/>
    <property type="match status" value="2"/>
</dbReference>
<dbReference type="Proteomes" id="UP000064844">
    <property type="component" value="Chromosome"/>
</dbReference>
<dbReference type="RefSeq" id="WP_058118162.1">
    <property type="nucleotide sequence ID" value="NZ_CP011307.1"/>
</dbReference>
<feature type="domain" description="SLH" evidence="4">
    <location>
        <begin position="1907"/>
        <end position="1965"/>
    </location>
</feature>
<reference evidence="5 6" key="1">
    <citation type="journal article" date="2015" name="Nat. Commun.">
        <title>Production of butyrate from lysine and the Amadori product fructoselysine by a human gut commensal.</title>
        <authorList>
            <person name="Bui T.P."/>
            <person name="Ritari J."/>
            <person name="Boeren S."/>
            <person name="de Waard P."/>
            <person name="Plugge C.M."/>
            <person name="de Vos W.M."/>
        </authorList>
    </citation>
    <scope>NUCLEOTIDE SEQUENCE [LARGE SCALE GENOMIC DNA]</scope>
    <source>
        <strain evidence="5 6">AF211</strain>
    </source>
</reference>
<dbReference type="InterPro" id="IPR044060">
    <property type="entry name" value="Bacterial_rp_domain"/>
</dbReference>
<dbReference type="PATRIC" id="fig|1297617.4.peg.2488"/>
<dbReference type="KEGG" id="ibu:IB211_02418"/>
<dbReference type="InterPro" id="IPR007484">
    <property type="entry name" value="Peptidase_M28"/>
</dbReference>